<dbReference type="AlphaFoldDB" id="A0A164Y1E8"/>
<evidence type="ECO:0000256" key="6">
    <source>
        <dbReference type="ARBA" id="ARBA00022824"/>
    </source>
</evidence>
<protein>
    <submittedName>
        <fullName evidence="13">Uncharacterized protein</fullName>
    </submittedName>
</protein>
<gene>
    <name evidence="13" type="ORF">DCAR_0519541</name>
</gene>
<keyword evidence="4 11" id="KW-0349">Heme</keyword>
<evidence type="ECO:0000256" key="3">
    <source>
        <dbReference type="ARBA" id="ARBA00010617"/>
    </source>
</evidence>
<dbReference type="GO" id="GO:0020037">
    <property type="term" value="F:heme binding"/>
    <property type="evidence" value="ECO:0007669"/>
    <property type="project" value="InterPro"/>
</dbReference>
<evidence type="ECO:0000256" key="1">
    <source>
        <dbReference type="ARBA" id="ARBA00001971"/>
    </source>
</evidence>
<evidence type="ECO:0000256" key="11">
    <source>
        <dbReference type="PIRSR" id="PIRSR602401-1"/>
    </source>
</evidence>
<dbReference type="OrthoDB" id="2789670at2759"/>
<feature type="binding site" description="axial binding residue" evidence="11">
    <location>
        <position position="437"/>
    </location>
    <ligand>
        <name>heme</name>
        <dbReference type="ChEBI" id="CHEBI:30413"/>
    </ligand>
    <ligandPart>
        <name>Fe</name>
        <dbReference type="ChEBI" id="CHEBI:18248"/>
    </ligandPart>
</feature>
<comment type="subcellular location">
    <subcellularLocation>
        <location evidence="2">Microsome membrane</location>
        <topology evidence="2">Single-pass membrane protein</topology>
    </subcellularLocation>
</comment>
<keyword evidence="9 11" id="KW-0408">Iron</keyword>
<comment type="cofactor">
    <cofactor evidence="1 11">
        <name>heme</name>
        <dbReference type="ChEBI" id="CHEBI:30413"/>
    </cofactor>
</comment>
<evidence type="ECO:0000256" key="5">
    <source>
        <dbReference type="ARBA" id="ARBA00022723"/>
    </source>
</evidence>
<accession>A0A164Y1E8</accession>
<keyword evidence="14" id="KW-1185">Reference proteome</keyword>
<dbReference type="InterPro" id="IPR001128">
    <property type="entry name" value="Cyt_P450"/>
</dbReference>
<evidence type="ECO:0000313" key="14">
    <source>
        <dbReference type="Proteomes" id="UP000077755"/>
    </source>
</evidence>
<sequence>MEKQISSLVTPFALILLVFILLKVAKVFRNDKSKLPPGPRQLPFIGNIHQLVSSLPHHILKDLANKYGPLMSLKLGEVSVFVVSSPEIAHDMMKTHDLNFVQRPYSLSTDILSYHSSNIASSPYGDYWRQMRRICTLEIFSSKSVHKFRSIREEEVLNFINSVSQNKGLPINLSKELFSLTSGITARAAFGKRINDSQVFAMTLKEMLELSAGFSVADMYPSLKVLHVISGLRKRLEKVHKDMDKVLARVMTEHRDRNREADPQDLVDVLLKTQKDEFITPPLTDNNIKAVILDVISGGSETSSITIDWAMSEMLKNPKVMERAQAEIRKVCEGKENIDETMLHELSYLKQVIKETLRLHPAAPLLVARECREQCQLHGYDVPVKTKIVVNAWAIGRDPRFWADPDTFDPQRFEDSSVEFKGTNFEYIPFGAGRRICPGMLFALPMIELPLAQMLYRFDWKLPEGLKNEELDMSEAYGITAGRKHDLYVIPVAYTPQKA</sequence>
<dbReference type="OMA" id="MFPPFNI"/>
<reference evidence="13" key="2">
    <citation type="submission" date="2022-03" db="EMBL/GenBank/DDBJ databases">
        <title>Draft title - Genomic analysis of global carrot germplasm unveils the trajectory of domestication and the origin of high carotenoid orange carrot.</title>
        <authorList>
            <person name="Iorizzo M."/>
            <person name="Ellison S."/>
            <person name="Senalik D."/>
            <person name="Macko-Podgorni A."/>
            <person name="Grzebelus D."/>
            <person name="Bostan H."/>
            <person name="Rolling W."/>
            <person name="Curaba J."/>
            <person name="Simon P."/>
        </authorList>
    </citation>
    <scope>NUCLEOTIDE SEQUENCE</scope>
    <source>
        <tissue evidence="13">Leaf</tissue>
    </source>
</reference>
<dbReference type="SUPFAM" id="SSF48264">
    <property type="entry name" value="Cytochrome P450"/>
    <property type="match status" value="1"/>
</dbReference>
<keyword evidence="10 12" id="KW-0503">Monooxygenase</keyword>
<reference evidence="13" key="1">
    <citation type="journal article" date="2016" name="Nat. Genet.">
        <title>A high-quality carrot genome assembly provides new insights into carotenoid accumulation and asterid genome evolution.</title>
        <authorList>
            <person name="Iorizzo M."/>
            <person name="Ellison S."/>
            <person name="Senalik D."/>
            <person name="Zeng P."/>
            <person name="Satapoomin P."/>
            <person name="Huang J."/>
            <person name="Bowman M."/>
            <person name="Iovene M."/>
            <person name="Sanseverino W."/>
            <person name="Cavagnaro P."/>
            <person name="Yildiz M."/>
            <person name="Macko-Podgorni A."/>
            <person name="Moranska E."/>
            <person name="Grzebelus E."/>
            <person name="Grzebelus D."/>
            <person name="Ashrafi H."/>
            <person name="Zheng Z."/>
            <person name="Cheng S."/>
            <person name="Spooner D."/>
            <person name="Van Deynze A."/>
            <person name="Simon P."/>
        </authorList>
    </citation>
    <scope>NUCLEOTIDE SEQUENCE</scope>
    <source>
        <tissue evidence="13">Leaf</tissue>
    </source>
</reference>
<dbReference type="InterPro" id="IPR002401">
    <property type="entry name" value="Cyt_P450_E_grp-I"/>
</dbReference>
<evidence type="ECO:0000256" key="8">
    <source>
        <dbReference type="ARBA" id="ARBA00023002"/>
    </source>
</evidence>
<dbReference type="PRINTS" id="PR00463">
    <property type="entry name" value="EP450I"/>
</dbReference>
<name>A0A164Y1E8_DAUCS</name>
<evidence type="ECO:0000256" key="9">
    <source>
        <dbReference type="ARBA" id="ARBA00023004"/>
    </source>
</evidence>
<dbReference type="InterPro" id="IPR017972">
    <property type="entry name" value="Cyt_P450_CS"/>
</dbReference>
<dbReference type="EMBL" id="CP093347">
    <property type="protein sequence ID" value="WOH00183.1"/>
    <property type="molecule type" value="Genomic_DNA"/>
</dbReference>
<comment type="similarity">
    <text evidence="3 12">Belongs to the cytochrome P450 family.</text>
</comment>
<dbReference type="InterPro" id="IPR036396">
    <property type="entry name" value="Cyt_P450_sf"/>
</dbReference>
<evidence type="ECO:0000256" key="10">
    <source>
        <dbReference type="ARBA" id="ARBA00023033"/>
    </source>
</evidence>
<organism evidence="13 14">
    <name type="scientific">Daucus carota subsp. sativus</name>
    <name type="common">Carrot</name>
    <dbReference type="NCBI Taxonomy" id="79200"/>
    <lineage>
        <taxon>Eukaryota</taxon>
        <taxon>Viridiplantae</taxon>
        <taxon>Streptophyta</taxon>
        <taxon>Embryophyta</taxon>
        <taxon>Tracheophyta</taxon>
        <taxon>Spermatophyta</taxon>
        <taxon>Magnoliopsida</taxon>
        <taxon>eudicotyledons</taxon>
        <taxon>Gunneridae</taxon>
        <taxon>Pentapetalae</taxon>
        <taxon>asterids</taxon>
        <taxon>campanulids</taxon>
        <taxon>Apiales</taxon>
        <taxon>Apiaceae</taxon>
        <taxon>Apioideae</taxon>
        <taxon>Scandiceae</taxon>
        <taxon>Daucinae</taxon>
        <taxon>Daucus</taxon>
        <taxon>Daucus sect. Daucus</taxon>
    </lineage>
</organism>
<dbReference type="GO" id="GO:0016705">
    <property type="term" value="F:oxidoreductase activity, acting on paired donors, with incorporation or reduction of molecular oxygen"/>
    <property type="evidence" value="ECO:0007669"/>
    <property type="project" value="InterPro"/>
</dbReference>
<dbReference type="KEGG" id="dcr:108222442"/>
<dbReference type="GO" id="GO:0004497">
    <property type="term" value="F:monooxygenase activity"/>
    <property type="evidence" value="ECO:0007669"/>
    <property type="project" value="UniProtKB-KW"/>
</dbReference>
<dbReference type="PANTHER" id="PTHR47955">
    <property type="entry name" value="CYTOCHROME P450 FAMILY 71 PROTEIN"/>
    <property type="match status" value="1"/>
</dbReference>
<dbReference type="Proteomes" id="UP000077755">
    <property type="component" value="Chromosome 5"/>
</dbReference>
<dbReference type="Pfam" id="PF00067">
    <property type="entry name" value="p450"/>
    <property type="match status" value="1"/>
</dbReference>
<dbReference type="CDD" id="cd11072">
    <property type="entry name" value="CYP71-like"/>
    <property type="match status" value="1"/>
</dbReference>
<evidence type="ECO:0000256" key="2">
    <source>
        <dbReference type="ARBA" id="ARBA00004111"/>
    </source>
</evidence>
<keyword evidence="8 12" id="KW-0560">Oxidoreductase</keyword>
<evidence type="ECO:0000256" key="4">
    <source>
        <dbReference type="ARBA" id="ARBA00022617"/>
    </source>
</evidence>
<evidence type="ECO:0000256" key="7">
    <source>
        <dbReference type="ARBA" id="ARBA00022848"/>
    </source>
</evidence>
<keyword evidence="6" id="KW-0256">Endoplasmic reticulum</keyword>
<evidence type="ECO:0000313" key="13">
    <source>
        <dbReference type="EMBL" id="WOH00183.1"/>
    </source>
</evidence>
<dbReference type="FunFam" id="1.10.630.10:FF:000008">
    <property type="entry name" value="Cytochrome P450 71D8"/>
    <property type="match status" value="1"/>
</dbReference>
<dbReference type="GO" id="GO:0005506">
    <property type="term" value="F:iron ion binding"/>
    <property type="evidence" value="ECO:0007669"/>
    <property type="project" value="InterPro"/>
</dbReference>
<keyword evidence="7" id="KW-0492">Microsome</keyword>
<dbReference type="PROSITE" id="PS00086">
    <property type="entry name" value="CYTOCHROME_P450"/>
    <property type="match status" value="1"/>
</dbReference>
<keyword evidence="5 11" id="KW-0479">Metal-binding</keyword>
<dbReference type="PRINTS" id="PR00385">
    <property type="entry name" value="P450"/>
</dbReference>
<proteinExistence type="inferred from homology"/>
<dbReference type="Gramene" id="KZM93843">
    <property type="protein sequence ID" value="KZM93843"/>
    <property type="gene ID" value="DCAR_017088"/>
</dbReference>
<dbReference type="PANTHER" id="PTHR47955:SF8">
    <property type="entry name" value="CYTOCHROME P450 71D11-LIKE"/>
    <property type="match status" value="1"/>
</dbReference>
<dbReference type="Gene3D" id="1.10.630.10">
    <property type="entry name" value="Cytochrome P450"/>
    <property type="match status" value="1"/>
</dbReference>
<evidence type="ECO:0000256" key="12">
    <source>
        <dbReference type="RuleBase" id="RU000461"/>
    </source>
</evidence>